<dbReference type="RefSeq" id="WP_246449968.1">
    <property type="nucleotide sequence ID" value="NZ_JACBZD010000001.1"/>
</dbReference>
<dbReference type="EMBL" id="JACBZD010000001">
    <property type="protein sequence ID" value="NYI06578.1"/>
    <property type="molecule type" value="Genomic_DNA"/>
</dbReference>
<accession>A0A853A7R4</accession>
<protein>
    <submittedName>
        <fullName evidence="2">Glycosyltransferase A (GT-A) superfamily protein (DUF2064 family)</fullName>
    </submittedName>
</protein>
<feature type="region of interest" description="Disordered" evidence="1">
    <location>
        <begin position="71"/>
        <end position="92"/>
    </location>
</feature>
<keyword evidence="2" id="KW-0808">Transferase</keyword>
<dbReference type="AlphaFoldDB" id="A0A853A7R4"/>
<name>A0A853A7R4_9ACTN</name>
<comment type="caution">
    <text evidence="2">The sequence shown here is derived from an EMBL/GenBank/DDBJ whole genome shotgun (WGS) entry which is preliminary data.</text>
</comment>
<gene>
    <name evidence="2" type="ORF">FHU37_003521</name>
</gene>
<proteinExistence type="predicted"/>
<evidence type="ECO:0000313" key="2">
    <source>
        <dbReference type="EMBL" id="NYI06578.1"/>
    </source>
</evidence>
<reference evidence="2 3" key="1">
    <citation type="submission" date="2020-07" db="EMBL/GenBank/DDBJ databases">
        <title>Sequencing the genomes of 1000 actinobacteria strains.</title>
        <authorList>
            <person name="Klenk H.-P."/>
        </authorList>
    </citation>
    <scope>NUCLEOTIDE SEQUENCE [LARGE SCALE GENOMIC DNA]</scope>
    <source>
        <strain evidence="2 3">DSM 42178</strain>
    </source>
</reference>
<sequence>MEGEEELALFAAVAERLRQAHRHVRALDAPVETKAALTRRLLVITEAAKYDLAHADRRLRWFVMAMERGEPPFAARPDSPTSLRHKGDSSVW</sequence>
<keyword evidence="3" id="KW-1185">Reference proteome</keyword>
<dbReference type="GO" id="GO:0016740">
    <property type="term" value="F:transferase activity"/>
    <property type="evidence" value="ECO:0007669"/>
    <property type="project" value="UniProtKB-KW"/>
</dbReference>
<evidence type="ECO:0000313" key="3">
    <source>
        <dbReference type="Proteomes" id="UP000567795"/>
    </source>
</evidence>
<evidence type="ECO:0000256" key="1">
    <source>
        <dbReference type="SAM" id="MobiDB-lite"/>
    </source>
</evidence>
<dbReference type="Proteomes" id="UP000567795">
    <property type="component" value="Unassembled WGS sequence"/>
</dbReference>
<organism evidence="2 3">
    <name type="scientific">Allostreptomyces psammosilenae</name>
    <dbReference type="NCBI Taxonomy" id="1892865"/>
    <lineage>
        <taxon>Bacteria</taxon>
        <taxon>Bacillati</taxon>
        <taxon>Actinomycetota</taxon>
        <taxon>Actinomycetes</taxon>
        <taxon>Kitasatosporales</taxon>
        <taxon>Streptomycetaceae</taxon>
        <taxon>Allostreptomyces</taxon>
    </lineage>
</organism>